<evidence type="ECO:0000259" key="2">
    <source>
        <dbReference type="Pfam" id="PF01738"/>
    </source>
</evidence>
<dbReference type="InterPro" id="IPR002925">
    <property type="entry name" value="Dienelactn_hydro"/>
</dbReference>
<evidence type="ECO:0000256" key="1">
    <source>
        <dbReference type="ARBA" id="ARBA00022801"/>
    </source>
</evidence>
<proteinExistence type="predicted"/>
<gene>
    <name evidence="3" type="ORF">V1286_003628</name>
</gene>
<dbReference type="GO" id="GO:0016787">
    <property type="term" value="F:hydrolase activity"/>
    <property type="evidence" value="ECO:0007669"/>
    <property type="project" value="UniProtKB-KW"/>
</dbReference>
<evidence type="ECO:0000313" key="3">
    <source>
        <dbReference type="EMBL" id="MEH2556099.1"/>
    </source>
</evidence>
<organism evidence="3 4">
    <name type="scientific">Bradyrhizobium algeriense</name>
    <dbReference type="NCBI Taxonomy" id="634784"/>
    <lineage>
        <taxon>Bacteria</taxon>
        <taxon>Pseudomonadati</taxon>
        <taxon>Pseudomonadota</taxon>
        <taxon>Alphaproteobacteria</taxon>
        <taxon>Hyphomicrobiales</taxon>
        <taxon>Nitrobacteraceae</taxon>
        <taxon>Bradyrhizobium</taxon>
    </lineage>
</organism>
<dbReference type="Gene3D" id="3.40.50.1820">
    <property type="entry name" value="alpha/beta hydrolase"/>
    <property type="match status" value="1"/>
</dbReference>
<keyword evidence="1 3" id="KW-0378">Hydrolase</keyword>
<dbReference type="SUPFAM" id="SSF53474">
    <property type="entry name" value="alpha/beta-Hydrolases"/>
    <property type="match status" value="1"/>
</dbReference>
<protein>
    <submittedName>
        <fullName evidence="3">Dienelactone hydrolase</fullName>
    </submittedName>
</protein>
<evidence type="ECO:0000313" key="4">
    <source>
        <dbReference type="Proteomes" id="UP001364224"/>
    </source>
</evidence>
<dbReference type="Pfam" id="PF01738">
    <property type="entry name" value="DLH"/>
    <property type="match status" value="1"/>
</dbReference>
<dbReference type="PANTHER" id="PTHR22946:SF9">
    <property type="entry name" value="POLYKETIDE TRANSFERASE AF380"/>
    <property type="match status" value="1"/>
</dbReference>
<accession>A0ABU8BC32</accession>
<dbReference type="InterPro" id="IPR029058">
    <property type="entry name" value="AB_hydrolase_fold"/>
</dbReference>
<comment type="caution">
    <text evidence="3">The sequence shown here is derived from an EMBL/GenBank/DDBJ whole genome shotgun (WGS) entry which is preliminary data.</text>
</comment>
<dbReference type="InterPro" id="IPR050261">
    <property type="entry name" value="FrsA_esterase"/>
</dbReference>
<dbReference type="EMBL" id="JAZHRV010000001">
    <property type="protein sequence ID" value="MEH2556099.1"/>
    <property type="molecule type" value="Genomic_DNA"/>
</dbReference>
<sequence>MLPICPEGQGWQDRGHFYFDGNNQRFTLSPTVAEREWPREGYNLRFRDQGIVFAGGAKGQNIDILSANPVNYFQVISNAAELPRLVIDGKLFLPTSDHRKRNGKLPLVMVVPGSLGVAASHLAHAEALVDDGFAAFVLDSFGARDVTSTVANQSQFSFGASAYDVLAAWMVLSDHPEIDASRIGAQGHSRGGSAVLTAATRRFADAVVGAGAGFRSVLAAYPWSGHQFLDPSIDETEIRVIMGDADEWCSPMQVQGHCQAIRLSGGRATMRLIGDAQHSFDRGTGIENVPDASVSPAAPTSYIADNGAFIHPLTGVADSKLVDRDLMVYALKAGYGRKGARIGSRDGDAELFRADMLAFWRRTLG</sequence>
<reference evidence="3 4" key="1">
    <citation type="submission" date="2024-02" db="EMBL/GenBank/DDBJ databases">
        <title>Adaptive strategies in a cosmopolitan and abundant soil bacterium.</title>
        <authorList>
            <person name="Carini P."/>
        </authorList>
    </citation>
    <scope>NUCLEOTIDE SEQUENCE [LARGE SCALE GENOMIC DNA]</scope>
    <source>
        <strain evidence="3 4">AZCC 1608</strain>
    </source>
</reference>
<feature type="domain" description="Dienelactone hydrolase" evidence="2">
    <location>
        <begin position="101"/>
        <end position="283"/>
    </location>
</feature>
<name>A0ABU8BC32_9BRAD</name>
<dbReference type="Proteomes" id="UP001364224">
    <property type="component" value="Unassembled WGS sequence"/>
</dbReference>
<keyword evidence="4" id="KW-1185">Reference proteome</keyword>
<dbReference type="PANTHER" id="PTHR22946">
    <property type="entry name" value="DIENELACTONE HYDROLASE DOMAIN-CONTAINING PROTEIN-RELATED"/>
    <property type="match status" value="1"/>
</dbReference>